<evidence type="ECO:0000259" key="1">
    <source>
        <dbReference type="Pfam" id="PF00931"/>
    </source>
</evidence>
<dbReference type="EMBL" id="BOPF01000030">
    <property type="protein sequence ID" value="GIJ49744.1"/>
    <property type="molecule type" value="Genomic_DNA"/>
</dbReference>
<dbReference type="Pfam" id="PF00931">
    <property type="entry name" value="NB-ARC"/>
    <property type="match status" value="1"/>
</dbReference>
<dbReference type="InterPro" id="IPR027417">
    <property type="entry name" value="P-loop_NTPase"/>
</dbReference>
<dbReference type="GO" id="GO:0043531">
    <property type="term" value="F:ADP binding"/>
    <property type="evidence" value="ECO:0007669"/>
    <property type="project" value="InterPro"/>
</dbReference>
<dbReference type="InterPro" id="IPR011990">
    <property type="entry name" value="TPR-like_helical_dom_sf"/>
</dbReference>
<evidence type="ECO:0000313" key="3">
    <source>
        <dbReference type="Proteomes" id="UP000619260"/>
    </source>
</evidence>
<accession>A0A8J3YQ46</accession>
<evidence type="ECO:0000313" key="2">
    <source>
        <dbReference type="EMBL" id="GIJ49744.1"/>
    </source>
</evidence>
<dbReference type="Proteomes" id="UP000619260">
    <property type="component" value="Unassembled WGS sequence"/>
</dbReference>
<dbReference type="AlphaFoldDB" id="A0A8J3YQ46"/>
<organism evidence="2 3">
    <name type="scientific">Virgisporangium aliadipatigenens</name>
    <dbReference type="NCBI Taxonomy" id="741659"/>
    <lineage>
        <taxon>Bacteria</taxon>
        <taxon>Bacillati</taxon>
        <taxon>Actinomycetota</taxon>
        <taxon>Actinomycetes</taxon>
        <taxon>Micromonosporales</taxon>
        <taxon>Micromonosporaceae</taxon>
        <taxon>Virgisporangium</taxon>
    </lineage>
</organism>
<keyword evidence="3" id="KW-1185">Reference proteome</keyword>
<dbReference type="InterPro" id="IPR053137">
    <property type="entry name" value="NLR-like"/>
</dbReference>
<feature type="domain" description="NB-ARC" evidence="1">
    <location>
        <begin position="151"/>
        <end position="289"/>
    </location>
</feature>
<gene>
    <name evidence="2" type="ORF">Val02_66300</name>
</gene>
<dbReference type="Pfam" id="PF13374">
    <property type="entry name" value="TPR_10"/>
    <property type="match status" value="4"/>
</dbReference>
<dbReference type="RefSeq" id="WP_203903206.1">
    <property type="nucleotide sequence ID" value="NZ_BOPF01000030.1"/>
</dbReference>
<dbReference type="Gene3D" id="1.25.40.10">
    <property type="entry name" value="Tetratricopeptide repeat domain"/>
    <property type="match status" value="2"/>
</dbReference>
<proteinExistence type="predicted"/>
<dbReference type="Gene3D" id="3.40.50.300">
    <property type="entry name" value="P-loop containing nucleotide triphosphate hydrolases"/>
    <property type="match status" value="1"/>
</dbReference>
<sequence length="886" mass="95430">MRKQLRQLHTLAGGPKADSLLEHAERRGHSVGRSTLAAVLTGTGGMRWGTVAAFIDACTGYAQARGRPLPGHEVDMLVWRTRYDQAYPGQRKDPPPSGSQQVQVIGVVPGLADCFQPRALVDNLAHATDAGGTAVLTGTTPRSPRASTRLLSGMGGVGKTQLAVHLANHLRDTGQLDLLVWISASSRQAITAGYAQAAVDLALPGADRTDTDRDAARFHAWLSTTGRRWLVVLDDLSIAADLKELWPPVRPTGRTVVTTRLRGAALTGQGRRLLQVDVFTQSEAVAYLQARLDDHPDFADDVGGLASALYHLPLALAQATAFMIDEGIPCTEYQRRLAQRGHRLDELSPSTDELPDDYTRTVAATVALSVQSANKARPADMATPLLDLASLLSPVGIPESVFMTTAARNWLAYTRPTSVGGEGTELDVDTVRSGLRVLHRLNLVTITDNAVMVHGLVQRVTRDQLTDGRIADVAWAACDAVIEVWPAVERDPATSQALRDNTAAVYEHGRDALLFPDTHQALLHAGRSLGESGNPRGAVSFFEELLIQLLRLFGPENLNTLAVRSDIAVWRGRSGDMSGAVAASTELLADQIRLLGPDHLYPLTTRSNLACWQGETGDLVGAATAFEELLTDQLRVLGPDHPNTILTRSNLAHWKSRLSATPATIEELLFDQARAVGQDHLESLATRNSLARARGERGDPAGAVTTLEQLLVDQLRALGPDHPATFTTRSDLAMWRGEAGNPAGAVTAFEELLIDQMRALGPDHRHTLATRSNLATYRGQAGDPTAAAAAFNDLLADQLRLLEPDHPDVLLTQANLAHWRGEAGDPAAAAATYGSLLPKMLRVFGADVPDTILIQNAVTYWRQRAGVDDHFDPSTGRGDKPKDRDS</sequence>
<dbReference type="PANTHER" id="PTHR46082:SF6">
    <property type="entry name" value="AAA+ ATPASE DOMAIN-CONTAINING PROTEIN-RELATED"/>
    <property type="match status" value="1"/>
</dbReference>
<dbReference type="InterPro" id="IPR002182">
    <property type="entry name" value="NB-ARC"/>
</dbReference>
<dbReference type="SUPFAM" id="SSF52540">
    <property type="entry name" value="P-loop containing nucleoside triphosphate hydrolases"/>
    <property type="match status" value="1"/>
</dbReference>
<name>A0A8J3YQ46_9ACTN</name>
<reference evidence="2" key="1">
    <citation type="submission" date="2021-01" db="EMBL/GenBank/DDBJ databases">
        <title>Whole genome shotgun sequence of Virgisporangium aliadipatigenens NBRC 105644.</title>
        <authorList>
            <person name="Komaki H."/>
            <person name="Tamura T."/>
        </authorList>
    </citation>
    <scope>NUCLEOTIDE SEQUENCE</scope>
    <source>
        <strain evidence="2">NBRC 105644</strain>
    </source>
</reference>
<protein>
    <recommendedName>
        <fullName evidence="1">NB-ARC domain-containing protein</fullName>
    </recommendedName>
</protein>
<comment type="caution">
    <text evidence="2">The sequence shown here is derived from an EMBL/GenBank/DDBJ whole genome shotgun (WGS) entry which is preliminary data.</text>
</comment>
<dbReference type="SUPFAM" id="SSF48452">
    <property type="entry name" value="TPR-like"/>
    <property type="match status" value="2"/>
</dbReference>
<dbReference type="PANTHER" id="PTHR46082">
    <property type="entry name" value="ATP/GTP-BINDING PROTEIN-RELATED"/>
    <property type="match status" value="1"/>
</dbReference>